<keyword evidence="2" id="KW-0274">FAD</keyword>
<dbReference type="InterPro" id="IPR001433">
    <property type="entry name" value="OxRdtase_FAD/NAD-bd"/>
</dbReference>
<comment type="caution">
    <text evidence="6">The sequence shown here is derived from an EMBL/GenBank/DDBJ whole genome shotgun (WGS) entry which is preliminary data.</text>
</comment>
<sequence length="544" mass="62417">MLTSLIVGIGIIIILMLTMAGLSEITYQFFGRGKKLKLGIHSDEDYKKELDIEGGGKLLTELQNKGYHISAGCGGNATCGQCKVKLLTNMGSYSPTETPHFDSRAREETRRFLEEGKGDGYTRLSCQVSIDKDLDIYLPKSTLQVKKYTARVVKKIPLTYDKYEIRLLPFQDFDFIPGQYIQIRLPDDYVEEHYKKSSEQIRCFCNETGKEFIPYTPGMDLYRAYSIASIRKDILKLISRTAPIDPRVQIENGGVPCVGPQCIKEYIQDESIWNLWVGDRIRFTGPYGHFCLKEKKHKAVFVAGGAGLAPILALLEQWFSEGRRDEILFFLGERRFQDIPLRYISNWLNWQKEYPNFKFIPILSGAFRGDNPVDLDELDKECFQNVSNERRQIIVEQGLVDESGEKWLGEVGFIGPMLTKYLKYDPNITFYLCGPAPMTVTVIDAAANNIGLKKDNVIFDDFTGTLTPSLDLLYQKLKLKKMIKQLGLLHANRDIENMSNILIMKLLLRDKIEESYTFLDKIREALVKGWRKEHSLKSIFKEYE</sequence>
<evidence type="ECO:0008006" key="7">
    <source>
        <dbReference type="Google" id="ProtNLM"/>
    </source>
</evidence>
<dbReference type="EMBL" id="LAZR01020198">
    <property type="protein sequence ID" value="KKL89756.1"/>
    <property type="molecule type" value="Genomic_DNA"/>
</dbReference>
<keyword evidence="3" id="KW-0472">Membrane</keyword>
<keyword evidence="3" id="KW-1133">Transmembrane helix</keyword>
<feature type="transmembrane region" description="Helical" evidence="3">
    <location>
        <begin position="6"/>
        <end position="27"/>
    </location>
</feature>
<reference evidence="6" key="1">
    <citation type="journal article" date="2015" name="Nature">
        <title>Complex archaea that bridge the gap between prokaryotes and eukaryotes.</title>
        <authorList>
            <person name="Spang A."/>
            <person name="Saw J.H."/>
            <person name="Jorgensen S.L."/>
            <person name="Zaremba-Niedzwiedzka K."/>
            <person name="Martijn J."/>
            <person name="Lind A.E."/>
            <person name="van Eijk R."/>
            <person name="Schleper C."/>
            <person name="Guy L."/>
            <person name="Ettema T.J."/>
        </authorList>
    </citation>
    <scope>NUCLEOTIDE SEQUENCE</scope>
</reference>
<dbReference type="InterPro" id="IPR039261">
    <property type="entry name" value="FNR_nucleotide-bd"/>
</dbReference>
<dbReference type="Gene3D" id="3.40.50.80">
    <property type="entry name" value="Nucleotide-binding domain of ferredoxin-NADP reductase (FNR) module"/>
    <property type="match status" value="1"/>
</dbReference>
<organism evidence="6">
    <name type="scientific">marine sediment metagenome</name>
    <dbReference type="NCBI Taxonomy" id="412755"/>
    <lineage>
        <taxon>unclassified sequences</taxon>
        <taxon>metagenomes</taxon>
        <taxon>ecological metagenomes</taxon>
    </lineage>
</organism>
<accession>A0A0F9GGT0</accession>
<feature type="domain" description="2Fe-2S ferredoxin-type" evidence="4">
    <location>
        <begin position="34"/>
        <end position="142"/>
    </location>
</feature>
<keyword evidence="3" id="KW-0812">Transmembrane</keyword>
<evidence type="ECO:0000259" key="4">
    <source>
        <dbReference type="PROSITE" id="PS51085"/>
    </source>
</evidence>
<dbReference type="GO" id="GO:0016491">
    <property type="term" value="F:oxidoreductase activity"/>
    <property type="evidence" value="ECO:0007669"/>
    <property type="project" value="InterPro"/>
</dbReference>
<evidence type="ECO:0000259" key="5">
    <source>
        <dbReference type="PROSITE" id="PS51384"/>
    </source>
</evidence>
<dbReference type="PANTHER" id="PTHR43644:SF1">
    <property type="entry name" value="NAD(P)H-FLAVIN REDUCTASE"/>
    <property type="match status" value="1"/>
</dbReference>
<evidence type="ECO:0000313" key="6">
    <source>
        <dbReference type="EMBL" id="KKL89756.1"/>
    </source>
</evidence>
<dbReference type="PROSITE" id="PS51085">
    <property type="entry name" value="2FE2S_FER_2"/>
    <property type="match status" value="1"/>
</dbReference>
<dbReference type="GO" id="GO:0051536">
    <property type="term" value="F:iron-sulfur cluster binding"/>
    <property type="evidence" value="ECO:0007669"/>
    <property type="project" value="InterPro"/>
</dbReference>
<dbReference type="PROSITE" id="PS51384">
    <property type="entry name" value="FAD_FR"/>
    <property type="match status" value="1"/>
</dbReference>
<dbReference type="InterPro" id="IPR001041">
    <property type="entry name" value="2Fe-2S_ferredoxin-type"/>
</dbReference>
<evidence type="ECO:0000256" key="2">
    <source>
        <dbReference type="ARBA" id="ARBA00022827"/>
    </source>
</evidence>
<evidence type="ECO:0000256" key="1">
    <source>
        <dbReference type="ARBA" id="ARBA00022630"/>
    </source>
</evidence>
<dbReference type="Gene3D" id="2.40.30.10">
    <property type="entry name" value="Translation factors"/>
    <property type="match status" value="1"/>
</dbReference>
<proteinExistence type="predicted"/>
<dbReference type="InterPro" id="IPR017927">
    <property type="entry name" value="FAD-bd_FR_type"/>
</dbReference>
<dbReference type="SUPFAM" id="SSF54292">
    <property type="entry name" value="2Fe-2S ferredoxin-like"/>
    <property type="match status" value="1"/>
</dbReference>
<feature type="domain" description="FAD-binding FR-type" evidence="5">
    <location>
        <begin position="145"/>
        <end position="293"/>
    </location>
</feature>
<keyword evidence="1" id="KW-0285">Flavoprotein</keyword>
<dbReference type="Pfam" id="PF00175">
    <property type="entry name" value="NAD_binding_1"/>
    <property type="match status" value="1"/>
</dbReference>
<dbReference type="InterPro" id="IPR012675">
    <property type="entry name" value="Beta-grasp_dom_sf"/>
</dbReference>
<dbReference type="SUPFAM" id="SSF52343">
    <property type="entry name" value="Ferredoxin reductase-like, C-terminal NADP-linked domain"/>
    <property type="match status" value="1"/>
</dbReference>
<dbReference type="InterPro" id="IPR017938">
    <property type="entry name" value="Riboflavin_synthase-like_b-brl"/>
</dbReference>
<name>A0A0F9GGT0_9ZZZZ</name>
<dbReference type="AlphaFoldDB" id="A0A0F9GGT0"/>
<dbReference type="InterPro" id="IPR036010">
    <property type="entry name" value="2Fe-2S_ferredoxin-like_sf"/>
</dbReference>
<dbReference type="SUPFAM" id="SSF63380">
    <property type="entry name" value="Riboflavin synthase domain-like"/>
    <property type="match status" value="1"/>
</dbReference>
<dbReference type="Gene3D" id="3.10.20.30">
    <property type="match status" value="1"/>
</dbReference>
<evidence type="ECO:0000256" key="3">
    <source>
        <dbReference type="SAM" id="Phobius"/>
    </source>
</evidence>
<dbReference type="PANTHER" id="PTHR43644">
    <property type="entry name" value="NA(+)-TRANSLOCATING NADH-QUINONE REDUCTASE SUBUNIT"/>
    <property type="match status" value="1"/>
</dbReference>
<dbReference type="CDD" id="cd00207">
    <property type="entry name" value="fer2"/>
    <property type="match status" value="1"/>
</dbReference>
<protein>
    <recommendedName>
        <fullName evidence="7">Na(+)-translocating NADH-quinone reductase subunit F</fullName>
    </recommendedName>
</protein>
<dbReference type="Pfam" id="PF00111">
    <property type="entry name" value="Fer2"/>
    <property type="match status" value="1"/>
</dbReference>
<gene>
    <name evidence="6" type="ORF">LCGC14_1911520</name>
</gene>